<sequence>MSIDDPTTTITNNNNNNINNNDSLQQEQQRPTLNRRFSSASVIAQITLLGYPPKIQPQSSATRDQGRGGTTSRRSLRPHSPITTTNNTTTTNDISFCPPSVRDYTELDAVDQEAGCILIALSNHDPNKTTAKATELLTKLQHDSSQGVVQSENSAINSANNNSNVTWQEEKSDPIMILAAAAAAVNEEDENNKVASLSSDHNDMRSYSYSHESEETKPPTKRKWHGYHYNTTNEQGQSMIEDPNELYSDKRHRYNHPHHHQAARASAAPENTWQQDLSSHEKQNPRIKRNAMHAYITYMIYTDMTHARSRSDSKPVSLKSNYPRDSAASSPVPASTTTRIARSSTTVSASNGPGSISSTPTATGQYSPSRGYRFQSNEDDRTSSIPPTTTTNNTAYYSNRKSADPPTSNRQPQPSSTNITESNNNPTSAYPTSGHTDMTIQYSSLESSTSNHPPLPPQSSSESPSWYRSSSSNTSTYMQPPPPLSSSSSSNNNDRMHSPAPPPPQPPNLSSTAIVDRPLTAFLWDDNSNNNHSNITSTKHHSRQDSSIALPPLPFAKSSPSPHI</sequence>
<feature type="compositionally biased region" description="Low complexity" evidence="1">
    <location>
        <begin position="7"/>
        <end position="21"/>
    </location>
</feature>
<reference evidence="2 3" key="1">
    <citation type="submission" date="2020-12" db="EMBL/GenBank/DDBJ databases">
        <title>Metabolic potential, ecology and presence of endohyphal bacteria is reflected in genomic diversity of Mucoromycotina.</title>
        <authorList>
            <person name="Muszewska A."/>
            <person name="Okrasinska A."/>
            <person name="Steczkiewicz K."/>
            <person name="Drgas O."/>
            <person name="Orlowska M."/>
            <person name="Perlinska-Lenart U."/>
            <person name="Aleksandrzak-Piekarczyk T."/>
            <person name="Szatraj K."/>
            <person name="Zielenkiewicz U."/>
            <person name="Pilsyk S."/>
            <person name="Malc E."/>
            <person name="Mieczkowski P."/>
            <person name="Kruszewska J.S."/>
            <person name="Biernat P."/>
            <person name="Pawlowska J."/>
        </authorList>
    </citation>
    <scope>NUCLEOTIDE SEQUENCE [LARGE SCALE GENOMIC DNA]</scope>
    <source>
        <strain evidence="2 3">CBS 142.35</strain>
    </source>
</reference>
<feature type="compositionally biased region" description="Low complexity" evidence="1">
    <location>
        <begin position="527"/>
        <end position="537"/>
    </location>
</feature>
<feature type="compositionally biased region" description="Polar residues" evidence="1">
    <location>
        <begin position="22"/>
        <end position="32"/>
    </location>
</feature>
<feature type="compositionally biased region" description="Low complexity" evidence="1">
    <location>
        <begin position="458"/>
        <end position="475"/>
    </location>
</feature>
<gene>
    <name evidence="2" type="ORF">INT45_000355</name>
</gene>
<dbReference type="AlphaFoldDB" id="A0A8H7RZJ3"/>
<feature type="region of interest" description="Disordered" evidence="1">
    <location>
        <begin position="307"/>
        <end position="512"/>
    </location>
</feature>
<dbReference type="Proteomes" id="UP000646827">
    <property type="component" value="Unassembled WGS sequence"/>
</dbReference>
<protein>
    <submittedName>
        <fullName evidence="2">Uncharacterized protein</fullName>
    </submittedName>
</protein>
<accession>A0A8H7RZJ3</accession>
<keyword evidence="3" id="KW-1185">Reference proteome</keyword>
<name>A0A8H7RZJ3_9FUNG</name>
<proteinExistence type="predicted"/>
<feature type="region of interest" description="Disordered" evidence="1">
    <location>
        <begin position="190"/>
        <end position="227"/>
    </location>
</feature>
<evidence type="ECO:0000256" key="1">
    <source>
        <dbReference type="SAM" id="MobiDB-lite"/>
    </source>
</evidence>
<evidence type="ECO:0000313" key="2">
    <source>
        <dbReference type="EMBL" id="KAG2219072.1"/>
    </source>
</evidence>
<evidence type="ECO:0000313" key="3">
    <source>
        <dbReference type="Proteomes" id="UP000646827"/>
    </source>
</evidence>
<dbReference type="OrthoDB" id="2246292at2759"/>
<feature type="compositionally biased region" description="Low complexity" evidence="1">
    <location>
        <begin position="326"/>
        <end position="350"/>
    </location>
</feature>
<feature type="region of interest" description="Disordered" evidence="1">
    <location>
        <begin position="53"/>
        <end position="91"/>
    </location>
</feature>
<feature type="region of interest" description="Disordered" evidence="1">
    <location>
        <begin position="256"/>
        <end position="288"/>
    </location>
</feature>
<comment type="caution">
    <text evidence="2">The sequence shown here is derived from an EMBL/GenBank/DDBJ whole genome shotgun (WGS) entry which is preliminary data.</text>
</comment>
<feature type="compositionally biased region" description="Polar residues" evidence="1">
    <location>
        <begin position="395"/>
        <end position="452"/>
    </location>
</feature>
<feature type="compositionally biased region" description="Polar residues" evidence="1">
    <location>
        <begin position="351"/>
        <end position="368"/>
    </location>
</feature>
<feature type="region of interest" description="Disordered" evidence="1">
    <location>
        <begin position="1"/>
        <end position="32"/>
    </location>
</feature>
<feature type="compositionally biased region" description="Low complexity" evidence="1">
    <location>
        <begin position="383"/>
        <end position="394"/>
    </location>
</feature>
<organism evidence="2 3">
    <name type="scientific">Circinella minor</name>
    <dbReference type="NCBI Taxonomy" id="1195481"/>
    <lineage>
        <taxon>Eukaryota</taxon>
        <taxon>Fungi</taxon>
        <taxon>Fungi incertae sedis</taxon>
        <taxon>Mucoromycota</taxon>
        <taxon>Mucoromycotina</taxon>
        <taxon>Mucoromycetes</taxon>
        <taxon>Mucorales</taxon>
        <taxon>Lichtheimiaceae</taxon>
        <taxon>Circinella</taxon>
    </lineage>
</organism>
<feature type="compositionally biased region" description="Polar residues" evidence="1">
    <location>
        <begin position="193"/>
        <end position="210"/>
    </location>
</feature>
<feature type="region of interest" description="Disordered" evidence="1">
    <location>
        <begin position="524"/>
        <end position="564"/>
    </location>
</feature>
<dbReference type="EMBL" id="JAEPRB010000196">
    <property type="protein sequence ID" value="KAG2219072.1"/>
    <property type="molecule type" value="Genomic_DNA"/>
</dbReference>